<accession>A0A7Z1MXM2</accession>
<feature type="coiled-coil region" evidence="1">
    <location>
        <begin position="112"/>
        <end position="142"/>
    </location>
</feature>
<dbReference type="Proteomes" id="UP000238153">
    <property type="component" value="Unassembled WGS sequence"/>
</dbReference>
<proteinExistence type="predicted"/>
<gene>
    <name evidence="2" type="ORF">CV019_15425</name>
</gene>
<organism evidence="2 3">
    <name type="scientific">Staphylococcus haemolyticus</name>
    <dbReference type="NCBI Taxonomy" id="1283"/>
    <lineage>
        <taxon>Bacteria</taxon>
        <taxon>Bacillati</taxon>
        <taxon>Bacillota</taxon>
        <taxon>Bacilli</taxon>
        <taxon>Bacillales</taxon>
        <taxon>Staphylococcaceae</taxon>
        <taxon>Staphylococcus</taxon>
    </lineage>
</organism>
<feature type="non-terminal residue" evidence="2">
    <location>
        <position position="156"/>
    </location>
</feature>
<evidence type="ECO:0000313" key="2">
    <source>
        <dbReference type="EMBL" id="PPJ68492.1"/>
    </source>
</evidence>
<name>A0A7Z1MXM2_STAHA</name>
<dbReference type="EMBL" id="PGWX01000661">
    <property type="protein sequence ID" value="PPJ68492.1"/>
    <property type="molecule type" value="Genomic_DNA"/>
</dbReference>
<keyword evidence="1" id="KW-0175">Coiled coil</keyword>
<sequence>NITAFRAIARELGLRSYGADPGKLIDAIRKQAADAAKFQTDNAALRQELATLQDTRPRTAAEQMLSRADAAYNRGDLEGAQAALEQLVALRSGELASAGEAWESAIQAAISLAATRGDLDRLDRLVDEAETARSLRAAQQREAERHGGWENRMVQV</sequence>
<comment type="caution">
    <text evidence="2">The sequence shown here is derived from an EMBL/GenBank/DDBJ whole genome shotgun (WGS) entry which is preliminary data.</text>
</comment>
<dbReference type="AlphaFoldDB" id="A0A7Z1MXM2"/>
<feature type="non-terminal residue" evidence="2">
    <location>
        <position position="1"/>
    </location>
</feature>
<evidence type="ECO:0000313" key="3">
    <source>
        <dbReference type="Proteomes" id="UP000238153"/>
    </source>
</evidence>
<evidence type="ECO:0000256" key="1">
    <source>
        <dbReference type="SAM" id="Coils"/>
    </source>
</evidence>
<protein>
    <submittedName>
        <fullName evidence="2">Uncharacterized protein</fullName>
    </submittedName>
</protein>
<reference evidence="2 3" key="1">
    <citation type="submission" date="2017-11" db="EMBL/GenBank/DDBJ databases">
        <authorList>
            <person name="Founou R.C."/>
            <person name="Founou L."/>
            <person name="Allam M."/>
            <person name="Ismail A."/>
            <person name="Essack S.Y."/>
        </authorList>
    </citation>
    <scope>NUCLEOTIDE SEQUENCE [LARGE SCALE GENOMIC DNA]</scope>
    <source>
        <strain evidence="2 3">G811N2B1</strain>
    </source>
</reference>